<reference evidence="4" key="1">
    <citation type="submission" date="2014-05" db="EMBL/GenBank/DDBJ databases">
        <title>ATOL: Assembling a taxonomically balanced genome-scale reconstruction of the evolutionary history of the Enterobacteriaceae.</title>
        <authorList>
            <person name="Plunkett G. III"/>
            <person name="Neeno-Eckwall E.C."/>
            <person name="Glasner J.D."/>
            <person name="Perna N.T."/>
        </authorList>
    </citation>
    <scope>NUCLEOTIDE SEQUENCE [LARGE SCALE GENOMIC DNA]</scope>
    <source>
        <strain evidence="4">ATCC 49490</strain>
    </source>
</reference>
<dbReference type="eggNOG" id="COG0732">
    <property type="taxonomic scope" value="Bacteria"/>
</dbReference>
<keyword evidence="2" id="KW-0238">DNA-binding</keyword>
<sequence>MAKYKAYPEYKDSGVELLGEVPLTWRVFKLKFGLSEPLVYGANEAALDDNPDNPRYIRITDMNPDGTLRNDTFKSLPKVISEPYMLIDGDILLARSGATVGKSFYYKSIFGPSCFAGYLIRARFNGDKIVPRLAYWFFQSSIYWQYISGSQIQATIQNVSAEKYSDLYLSAPLGYAEQALIADFLDHETAKIDNLIEKQQQLIELLKEKRQAMISHAVTKGLNPDVTMKDSGVEWLGKVPEHWELVPLKYLCNFSGGGTPTKDNLSYWQGGTVPWI</sequence>
<gene>
    <name evidence="3" type="ORF">GTGU_04391</name>
</gene>
<dbReference type="GO" id="GO:0003677">
    <property type="term" value="F:DNA binding"/>
    <property type="evidence" value="ECO:0007669"/>
    <property type="project" value="UniProtKB-KW"/>
</dbReference>
<dbReference type="OrthoDB" id="9798929at2"/>
<dbReference type="GO" id="GO:0009307">
    <property type="term" value="P:DNA restriction-modification system"/>
    <property type="evidence" value="ECO:0007669"/>
    <property type="project" value="UniProtKB-KW"/>
</dbReference>
<evidence type="ECO:0000256" key="2">
    <source>
        <dbReference type="ARBA" id="ARBA00023125"/>
    </source>
</evidence>
<keyword evidence="4" id="KW-1185">Reference proteome</keyword>
<proteinExistence type="predicted"/>
<dbReference type="InterPro" id="IPR052021">
    <property type="entry name" value="Type-I_RS_S_subunit"/>
</dbReference>
<dbReference type="PANTHER" id="PTHR30408">
    <property type="entry name" value="TYPE-1 RESTRICTION ENZYME ECOKI SPECIFICITY PROTEIN"/>
    <property type="match status" value="1"/>
</dbReference>
<dbReference type="GO" id="GO:0009035">
    <property type="term" value="F:type I site-specific deoxyribonuclease activity"/>
    <property type="evidence" value="ECO:0007669"/>
    <property type="project" value="UniProtKB-EC"/>
</dbReference>
<dbReference type="InterPro" id="IPR044946">
    <property type="entry name" value="Restrct_endonuc_typeI_TRD_sf"/>
</dbReference>
<comment type="caution">
    <text evidence="3">The sequence shown here is derived from an EMBL/GenBank/DDBJ whole genome shotgun (WGS) entry which is preliminary data.</text>
</comment>
<name>A0A084ZMM6_9ENTR</name>
<evidence type="ECO:0000256" key="1">
    <source>
        <dbReference type="ARBA" id="ARBA00022747"/>
    </source>
</evidence>
<evidence type="ECO:0000313" key="4">
    <source>
        <dbReference type="Proteomes" id="UP000028630"/>
    </source>
</evidence>
<dbReference type="AlphaFoldDB" id="A0A084ZMM6"/>
<dbReference type="PANTHER" id="PTHR30408:SF12">
    <property type="entry name" value="TYPE I RESTRICTION ENZYME MJAVIII SPECIFICITY SUBUNIT"/>
    <property type="match status" value="1"/>
</dbReference>
<dbReference type="CDD" id="cd17521">
    <property type="entry name" value="RMtype1_S_Sau13435ORF2165P_TRD2-CR2_like"/>
    <property type="match status" value="1"/>
</dbReference>
<accession>A0A084ZMM6</accession>
<keyword evidence="3" id="KW-0378">Hydrolase</keyword>
<dbReference type="EC" id="3.1.21.3" evidence="3"/>
<organism evidence="3 4">
    <name type="scientific">Trabulsiella guamensis ATCC 49490</name>
    <dbReference type="NCBI Taxonomy" id="1005994"/>
    <lineage>
        <taxon>Bacteria</taxon>
        <taxon>Pseudomonadati</taxon>
        <taxon>Pseudomonadota</taxon>
        <taxon>Gammaproteobacteria</taxon>
        <taxon>Enterobacterales</taxon>
        <taxon>Enterobacteriaceae</taxon>
        <taxon>Trabulsiella</taxon>
    </lineage>
</organism>
<dbReference type="Gene3D" id="3.90.220.20">
    <property type="entry name" value="DNA methylase specificity domains"/>
    <property type="match status" value="2"/>
</dbReference>
<protein>
    <submittedName>
        <fullName evidence="3">Type I restriction-modification system, specificity subunit S</fullName>
        <ecNumber evidence="3">3.1.21.3</ecNumber>
    </submittedName>
</protein>
<dbReference type="SUPFAM" id="SSF116734">
    <property type="entry name" value="DNA methylase specificity domain"/>
    <property type="match status" value="2"/>
</dbReference>
<dbReference type="Proteomes" id="UP000028630">
    <property type="component" value="Unassembled WGS sequence"/>
</dbReference>
<dbReference type="EMBL" id="JMTB01000121">
    <property type="protein sequence ID" value="KFB98720.1"/>
    <property type="molecule type" value="Genomic_DNA"/>
</dbReference>
<keyword evidence="1" id="KW-0680">Restriction system</keyword>
<evidence type="ECO:0000313" key="3">
    <source>
        <dbReference type="EMBL" id="KFB98720.1"/>
    </source>
</evidence>